<dbReference type="AlphaFoldDB" id="A0A9X0PE57"/>
<dbReference type="PANTHER" id="PTHR46211">
    <property type="entry name" value="GLYCEROPHOSPHORYL DIESTER PHOSPHODIESTERASE"/>
    <property type="match status" value="1"/>
</dbReference>
<dbReference type="CDD" id="cd08561">
    <property type="entry name" value="GDPD_cytoplasmic_ScUgpQ2_like"/>
    <property type="match status" value="1"/>
</dbReference>
<reference evidence="3 4" key="1">
    <citation type="journal article" date="2020" name="Access Microbiol">
        <title>Isolation and genome sequencing of Staphylococcus schleiferi subspecies coagulans from Antarctic seals.</title>
        <authorList>
            <person name="Foster G."/>
            <person name="Robb A."/>
            <person name="Paterson G.K."/>
        </authorList>
    </citation>
    <scope>NUCLEOTIDE SEQUENCE [LARGE SCALE GENOMIC DNA]</scope>
    <source>
        <strain evidence="3 4">M615/02/4</strain>
    </source>
</reference>
<dbReference type="PANTHER" id="PTHR46211:SF1">
    <property type="entry name" value="GLYCEROPHOSPHODIESTER PHOSPHODIESTERASE, CYTOPLASMIC"/>
    <property type="match status" value="1"/>
</dbReference>
<protein>
    <submittedName>
        <fullName evidence="3">Glycerophosphodiester phosphodiesterase</fullName>
    </submittedName>
</protein>
<dbReference type="SUPFAM" id="SSF51695">
    <property type="entry name" value="PLC-like phosphodiesterases"/>
    <property type="match status" value="1"/>
</dbReference>
<evidence type="ECO:0000256" key="1">
    <source>
        <dbReference type="SAM" id="Phobius"/>
    </source>
</evidence>
<dbReference type="InterPro" id="IPR017946">
    <property type="entry name" value="PLC-like_Pdiesterase_TIM-brl"/>
</dbReference>
<sequence length="317" mass="36355">MTQSRRLITRTLLSITSLIGGAAFIKHYKKGSMHRQIAEFFQHPAPYIFSHRGGMAERPESTILAFDHSVEMNLTGFETDIRITKDEKVIVFHDADVNRTTNGSGYVRDHTLDELKALDAGYRFKDMNGKRPYQNHPDAKIMTMDELLSRYPDQLVNIDIKDQPQSYEGQIAAQRLYETIKRNHAEKRVLVTSFYKVQIERFYAISRGEIALGASQAEVTDAILKLYLGLHAWYRGHAQTFQMPTYFHRIPLVQPKLINWLNQSHIIPGYYGVNSVDAMHDLVEQGVHTIVTDRPTIGRQFLTAYRSNIQNSSHTSS</sequence>
<evidence type="ECO:0000259" key="2">
    <source>
        <dbReference type="PROSITE" id="PS51704"/>
    </source>
</evidence>
<dbReference type="InterPro" id="IPR030395">
    <property type="entry name" value="GP_PDE_dom"/>
</dbReference>
<keyword evidence="1" id="KW-0812">Transmembrane</keyword>
<evidence type="ECO:0000313" key="4">
    <source>
        <dbReference type="Proteomes" id="UP000524893"/>
    </source>
</evidence>
<dbReference type="RefSeq" id="WP_182280512.1">
    <property type="nucleotide sequence ID" value="NZ_JABTCN010000006.1"/>
</dbReference>
<evidence type="ECO:0000313" key="3">
    <source>
        <dbReference type="EMBL" id="MBA8775991.1"/>
    </source>
</evidence>
<feature type="transmembrane region" description="Helical" evidence="1">
    <location>
        <begin position="7"/>
        <end position="25"/>
    </location>
</feature>
<organism evidence="3 4">
    <name type="scientific">Staphylococcus coagulans</name>
    <dbReference type="NCBI Taxonomy" id="74706"/>
    <lineage>
        <taxon>Bacteria</taxon>
        <taxon>Bacillati</taxon>
        <taxon>Bacillota</taxon>
        <taxon>Bacilli</taxon>
        <taxon>Bacillales</taxon>
        <taxon>Staphylococcaceae</taxon>
        <taxon>Staphylococcus</taxon>
    </lineage>
</organism>
<name>A0A9X0PE57_9STAP</name>
<dbReference type="EMBL" id="JABTCN010000006">
    <property type="protein sequence ID" value="MBA8775991.1"/>
    <property type="molecule type" value="Genomic_DNA"/>
</dbReference>
<keyword evidence="1" id="KW-0472">Membrane</keyword>
<dbReference type="Gene3D" id="3.20.20.190">
    <property type="entry name" value="Phosphatidylinositol (PI) phosphodiesterase"/>
    <property type="match status" value="1"/>
</dbReference>
<dbReference type="PROSITE" id="PS51704">
    <property type="entry name" value="GP_PDE"/>
    <property type="match status" value="1"/>
</dbReference>
<proteinExistence type="predicted"/>
<accession>A0A9X0PE57</accession>
<dbReference type="Proteomes" id="UP000524893">
    <property type="component" value="Unassembled WGS sequence"/>
</dbReference>
<keyword evidence="1" id="KW-1133">Transmembrane helix</keyword>
<feature type="domain" description="GP-PDE" evidence="2">
    <location>
        <begin position="46"/>
        <end position="302"/>
    </location>
</feature>
<gene>
    <name evidence="3" type="ORF">HR081_03495</name>
</gene>
<dbReference type="GO" id="GO:0008081">
    <property type="term" value="F:phosphoric diester hydrolase activity"/>
    <property type="evidence" value="ECO:0007669"/>
    <property type="project" value="InterPro"/>
</dbReference>
<comment type="caution">
    <text evidence="3">The sequence shown here is derived from an EMBL/GenBank/DDBJ whole genome shotgun (WGS) entry which is preliminary data.</text>
</comment>
<dbReference type="Pfam" id="PF03009">
    <property type="entry name" value="GDPD"/>
    <property type="match status" value="1"/>
</dbReference>
<dbReference type="GO" id="GO:0006629">
    <property type="term" value="P:lipid metabolic process"/>
    <property type="evidence" value="ECO:0007669"/>
    <property type="project" value="InterPro"/>
</dbReference>